<dbReference type="Pfam" id="PF01841">
    <property type="entry name" value="Transglut_core"/>
    <property type="match status" value="1"/>
</dbReference>
<accession>A0A4Q0I6D8</accession>
<dbReference type="Gene3D" id="3.10.620.30">
    <property type="match status" value="1"/>
</dbReference>
<gene>
    <name evidence="3" type="ORF">EFD62_04215</name>
</gene>
<dbReference type="RefSeq" id="WP_069193369.1">
    <property type="nucleotide sequence ID" value="NZ_RLII01000003.1"/>
</dbReference>
<keyword evidence="1" id="KW-1133">Transmembrane helix</keyword>
<protein>
    <submittedName>
        <fullName evidence="3">Transglutaminase domain-containing protein</fullName>
    </submittedName>
</protein>
<keyword evidence="4" id="KW-1185">Reference proteome</keyword>
<feature type="transmembrane region" description="Helical" evidence="1">
    <location>
        <begin position="133"/>
        <end position="149"/>
    </location>
</feature>
<dbReference type="AlphaFoldDB" id="A0A4Q0I6D8"/>
<dbReference type="PANTHER" id="PTHR42736">
    <property type="entry name" value="PROTEIN-GLUTAMINE GAMMA-GLUTAMYLTRANSFERASE"/>
    <property type="match status" value="1"/>
</dbReference>
<dbReference type="InterPro" id="IPR052901">
    <property type="entry name" value="Bact_TGase-like"/>
</dbReference>
<feature type="transmembrane region" description="Helical" evidence="1">
    <location>
        <begin position="62"/>
        <end position="81"/>
    </location>
</feature>
<dbReference type="PANTHER" id="PTHR42736:SF1">
    <property type="entry name" value="PROTEIN-GLUTAMINE GAMMA-GLUTAMYLTRANSFERASE"/>
    <property type="match status" value="1"/>
</dbReference>
<feature type="transmembrane region" description="Helical" evidence="1">
    <location>
        <begin position="627"/>
        <end position="652"/>
    </location>
</feature>
<sequence>MDSTHSLRRQILPIAISVALINWTSRSMFGLFDIRILIMAIAFTCVIFAAYNFAQKHSRIKILLFFAFSFLYLLICQIVITMGDKELLVFLFVVYGYASAIYYFTIIRYRVAVVFLTGLIPFLIHTAKTAKGITIHFAIYIILFFLLYFERTRKKRAEVVAHNAPINRWYYFSMVIFLSIVFFVSLVAPKPNVIPRLAYVNAVIEQAVQPLVGTAAQQNLFQGINNNLFNPLSLKTQSQLDSLSAPLSDRILFEVEAQEPLYLRIQSWDKYENNIWKVGDKELQEYKPIQNYYNDGIKYSVFVELVKKARQEGIVLSSLPESSQIWNYTSTSQAKRKATIINVNNFSTRLIPVPIGAIDVYSEYDNSESITMNKSGSCNIGERGTPSPWRSYDVEYMTQRIGKNSFEHKLIEVLDRTRAESLLNMDSYKKATGEPFEISYNDLNVLYGASEDLKSVYENYTQLPQKISDRIYNLAQRITEGKESHYDKALAIEQYFHNSNYVYDLNPPRIPTDAEAVDYFVFESRKGFCIHYASAMVVLARACGLPARYSEGYVADEFDSNTGRFIVRDKDAHAFPEVYIPGYGWMVFEPTVSVTEQDALSVFFGKVQSALIAFGEAFINIIEIVPIWVRILSIPFFLFTLMFWIALIRKVYIHLWKKKMQKLDANKAVGRILSKIIKLFSVVKLNRDLHETPLQYGKRIYEESGIAVLDFIEIFNKSKYAQIEPSAEDVKLGIALYRDVVVYIKGRLKWFNLLKYFWFV</sequence>
<dbReference type="SUPFAM" id="SSF54001">
    <property type="entry name" value="Cysteine proteinases"/>
    <property type="match status" value="1"/>
</dbReference>
<organism evidence="3 4">
    <name type="scientific">Acetivibrio mesophilus</name>
    <dbReference type="NCBI Taxonomy" id="2487273"/>
    <lineage>
        <taxon>Bacteria</taxon>
        <taxon>Bacillati</taxon>
        <taxon>Bacillota</taxon>
        <taxon>Clostridia</taxon>
        <taxon>Eubacteriales</taxon>
        <taxon>Oscillospiraceae</taxon>
        <taxon>Acetivibrio</taxon>
    </lineage>
</organism>
<feature type="transmembrane region" description="Helical" evidence="1">
    <location>
        <begin position="111"/>
        <end position="127"/>
    </location>
</feature>
<dbReference type="Proteomes" id="UP000289166">
    <property type="component" value="Unassembled WGS sequence"/>
</dbReference>
<keyword evidence="1" id="KW-0812">Transmembrane</keyword>
<evidence type="ECO:0000313" key="3">
    <source>
        <dbReference type="EMBL" id="RXE59964.1"/>
    </source>
</evidence>
<comment type="caution">
    <text evidence="3">The sequence shown here is derived from an EMBL/GenBank/DDBJ whole genome shotgun (WGS) entry which is preliminary data.</text>
</comment>
<dbReference type="EMBL" id="RLII01000003">
    <property type="protein sequence ID" value="RXE59964.1"/>
    <property type="molecule type" value="Genomic_DNA"/>
</dbReference>
<dbReference type="OrthoDB" id="9804872at2"/>
<dbReference type="InterPro" id="IPR038765">
    <property type="entry name" value="Papain-like_cys_pep_sf"/>
</dbReference>
<evidence type="ECO:0000313" key="4">
    <source>
        <dbReference type="Proteomes" id="UP000289166"/>
    </source>
</evidence>
<feature type="transmembrane region" description="Helical" evidence="1">
    <location>
        <begin position="169"/>
        <end position="188"/>
    </location>
</feature>
<keyword evidence="1" id="KW-0472">Membrane</keyword>
<feature type="transmembrane region" description="Helical" evidence="1">
    <location>
        <begin position="87"/>
        <end position="104"/>
    </location>
</feature>
<dbReference type="InterPro" id="IPR002931">
    <property type="entry name" value="Transglutaminase-like"/>
</dbReference>
<reference evidence="4" key="1">
    <citation type="submission" date="2018-11" db="EMBL/GenBank/DDBJ databases">
        <title>Genome sequencing of a novel mesophilic and cellulolytic organism within the genus Hungateiclostridium.</title>
        <authorList>
            <person name="Rettenmaier R."/>
            <person name="Liebl W."/>
            <person name="Zverlov V."/>
        </authorList>
    </citation>
    <scope>NUCLEOTIDE SEQUENCE [LARGE SCALE GENOMIC DNA]</scope>
    <source>
        <strain evidence="4">N2K1</strain>
    </source>
</reference>
<dbReference type="SMART" id="SM00460">
    <property type="entry name" value="TGc"/>
    <property type="match status" value="1"/>
</dbReference>
<name>A0A4Q0I6D8_9FIRM</name>
<evidence type="ECO:0000256" key="1">
    <source>
        <dbReference type="SAM" id="Phobius"/>
    </source>
</evidence>
<feature type="domain" description="Transglutaminase-like" evidence="2">
    <location>
        <begin position="521"/>
        <end position="592"/>
    </location>
</feature>
<proteinExistence type="predicted"/>
<feature type="transmembrane region" description="Helical" evidence="1">
    <location>
        <begin position="35"/>
        <end position="53"/>
    </location>
</feature>
<evidence type="ECO:0000259" key="2">
    <source>
        <dbReference type="SMART" id="SM00460"/>
    </source>
</evidence>